<evidence type="ECO:0008006" key="4">
    <source>
        <dbReference type="Google" id="ProtNLM"/>
    </source>
</evidence>
<evidence type="ECO:0000313" key="2">
    <source>
        <dbReference type="EMBL" id="MCZ4516926.1"/>
    </source>
</evidence>
<sequence length="172" mass="17443">MTVTPLDKDAIRAAAEAAINERIAKVEAITDAQQKVVEAEADDAKARAAADAAIKEAQAAKRSSAKSVEKAKDAVTTALRAALDGGWTAQQLRDMGLTVPTSVIASPKPASTGSGRKKRPVRIGVASAATESNKPGSGETTDAATPPPADSTPNSETPPVAQEFVSAGQGAQ</sequence>
<gene>
    <name evidence="2" type="ORF">O4220_00250</name>
</gene>
<protein>
    <recommendedName>
        <fullName evidence="4">Mucin</fullName>
    </recommendedName>
</protein>
<proteinExistence type="predicted"/>
<reference evidence="2" key="1">
    <citation type="submission" date="2022-12" db="EMBL/GenBank/DDBJ databases">
        <authorList>
            <person name="Krivoruchko A.V."/>
            <person name="Elkin A."/>
        </authorList>
    </citation>
    <scope>NUCLEOTIDE SEQUENCE</scope>
    <source>
        <strain evidence="2">IEGM 1391</strain>
    </source>
</reference>
<organism evidence="2 3">
    <name type="scientific">Rhodococcus ruber</name>
    <dbReference type="NCBI Taxonomy" id="1830"/>
    <lineage>
        <taxon>Bacteria</taxon>
        <taxon>Bacillati</taxon>
        <taxon>Actinomycetota</taxon>
        <taxon>Actinomycetes</taxon>
        <taxon>Mycobacteriales</taxon>
        <taxon>Nocardiaceae</taxon>
        <taxon>Rhodococcus</taxon>
    </lineage>
</organism>
<feature type="region of interest" description="Disordered" evidence="1">
    <location>
        <begin position="98"/>
        <end position="172"/>
    </location>
</feature>
<dbReference type="Proteomes" id="UP001081071">
    <property type="component" value="Unassembled WGS sequence"/>
</dbReference>
<feature type="compositionally biased region" description="Polar residues" evidence="1">
    <location>
        <begin position="99"/>
        <end position="114"/>
    </location>
</feature>
<name>A0ABT4M7K4_9NOCA</name>
<keyword evidence="3" id="KW-1185">Reference proteome</keyword>
<dbReference type="RefSeq" id="WP_269601567.1">
    <property type="nucleotide sequence ID" value="NZ_JAPWIJ010000001.1"/>
</dbReference>
<dbReference type="EMBL" id="JAPWIJ010000001">
    <property type="protein sequence ID" value="MCZ4516926.1"/>
    <property type="molecule type" value="Genomic_DNA"/>
</dbReference>
<feature type="compositionally biased region" description="Polar residues" evidence="1">
    <location>
        <begin position="129"/>
        <end position="139"/>
    </location>
</feature>
<comment type="caution">
    <text evidence="2">The sequence shown here is derived from an EMBL/GenBank/DDBJ whole genome shotgun (WGS) entry which is preliminary data.</text>
</comment>
<evidence type="ECO:0000256" key="1">
    <source>
        <dbReference type="SAM" id="MobiDB-lite"/>
    </source>
</evidence>
<evidence type="ECO:0000313" key="3">
    <source>
        <dbReference type="Proteomes" id="UP001081071"/>
    </source>
</evidence>
<accession>A0ABT4M7K4</accession>